<dbReference type="GO" id="GO:0009416">
    <property type="term" value="P:response to light stimulus"/>
    <property type="evidence" value="ECO:0007669"/>
    <property type="project" value="TreeGrafter"/>
</dbReference>
<feature type="binding site" evidence="4">
    <location>
        <position position="263"/>
    </location>
    <ligand>
        <name>FAD</name>
        <dbReference type="ChEBI" id="CHEBI:57692"/>
    </ligand>
</feature>
<dbReference type="InterPro" id="IPR002081">
    <property type="entry name" value="Cryptochrome/DNA_photolyase_1"/>
</dbReference>
<evidence type="ECO:0000313" key="11">
    <source>
        <dbReference type="Proteomes" id="UP000470876"/>
    </source>
</evidence>
<dbReference type="PROSITE" id="PS51645">
    <property type="entry name" value="PHR_CRY_ALPHA_BETA"/>
    <property type="match status" value="1"/>
</dbReference>
<evidence type="ECO:0000313" key="9">
    <source>
        <dbReference type="EMBL" id="NEW58337.1"/>
    </source>
</evidence>
<feature type="binding site" evidence="4">
    <location>
        <position position="220"/>
    </location>
    <ligand>
        <name>FAD</name>
        <dbReference type="ChEBI" id="CHEBI:57692"/>
    </ligand>
</feature>
<evidence type="ECO:0000259" key="7">
    <source>
        <dbReference type="PROSITE" id="PS51645"/>
    </source>
</evidence>
<dbReference type="InterPro" id="IPR036134">
    <property type="entry name" value="Crypto/Photolyase_FAD-like_sf"/>
</dbReference>
<dbReference type="Proteomes" id="UP000470876">
    <property type="component" value="Unassembled WGS sequence"/>
</dbReference>
<dbReference type="Pfam" id="PF03441">
    <property type="entry name" value="FAD_binding_7"/>
    <property type="match status" value="1"/>
</dbReference>
<dbReference type="InterPro" id="IPR018394">
    <property type="entry name" value="DNA_photolyase_1_CS_C"/>
</dbReference>
<dbReference type="PROSITE" id="PS00394">
    <property type="entry name" value="DNA_PHOTOLYASES_1_1"/>
    <property type="match status" value="1"/>
</dbReference>
<dbReference type="SUPFAM" id="SSF52425">
    <property type="entry name" value="Cryptochrome/photolyase, N-terminal domain"/>
    <property type="match status" value="1"/>
</dbReference>
<dbReference type="SUPFAM" id="SSF48173">
    <property type="entry name" value="Cryptochrome/photolyase FAD-binding domain"/>
    <property type="match status" value="1"/>
</dbReference>
<dbReference type="GO" id="GO:0003677">
    <property type="term" value="F:DNA binding"/>
    <property type="evidence" value="ECO:0007669"/>
    <property type="project" value="TreeGrafter"/>
</dbReference>
<comment type="caution">
    <text evidence="8">The sequence shown here is derived from an EMBL/GenBank/DDBJ whole genome shotgun (WGS) entry which is preliminary data.</text>
</comment>
<dbReference type="EMBL" id="JAAGUZ010000061">
    <property type="protein sequence ID" value="NEW46830.1"/>
    <property type="molecule type" value="Genomic_DNA"/>
</dbReference>
<name>A0A6P1DDF5_9NOCA</name>
<organism evidence="8 10">
    <name type="scientific">Nocardia cyriacigeorgica</name>
    <dbReference type="NCBI Taxonomy" id="135487"/>
    <lineage>
        <taxon>Bacteria</taxon>
        <taxon>Bacillati</taxon>
        <taxon>Actinomycetota</taxon>
        <taxon>Actinomycetes</taxon>
        <taxon>Mycobacteriales</taxon>
        <taxon>Nocardiaceae</taxon>
        <taxon>Nocardia</taxon>
    </lineage>
</organism>
<evidence type="ECO:0000313" key="10">
    <source>
        <dbReference type="Proteomes" id="UP000468928"/>
    </source>
</evidence>
<evidence type="ECO:0000256" key="5">
    <source>
        <dbReference type="PIRSR" id="PIRSR602081-2"/>
    </source>
</evidence>
<dbReference type="GO" id="GO:0003904">
    <property type="term" value="F:deoxyribodipyrimidine photo-lyase activity"/>
    <property type="evidence" value="ECO:0007669"/>
    <property type="project" value="TreeGrafter"/>
</dbReference>
<feature type="domain" description="Photolyase/cryptochrome alpha/beta" evidence="7">
    <location>
        <begin position="2"/>
        <end position="130"/>
    </location>
</feature>
<evidence type="ECO:0000256" key="3">
    <source>
        <dbReference type="ARBA" id="ARBA00022991"/>
    </source>
</evidence>
<dbReference type="PANTHER" id="PTHR11455">
    <property type="entry name" value="CRYPTOCHROME"/>
    <property type="match status" value="1"/>
</dbReference>
<keyword evidence="2 4" id="KW-0274">FAD</keyword>
<feature type="site" description="Electron transfer via tryptophanyl radical" evidence="5">
    <location>
        <position position="295"/>
    </location>
</feature>
<dbReference type="GO" id="GO:0071949">
    <property type="term" value="F:FAD binding"/>
    <property type="evidence" value="ECO:0007669"/>
    <property type="project" value="TreeGrafter"/>
</dbReference>
<dbReference type="PRINTS" id="PR00147">
    <property type="entry name" value="DNAPHOTLYASE"/>
</dbReference>
<protein>
    <submittedName>
        <fullName evidence="8">Deoxyribodipyrimidine photo-lyase</fullName>
    </submittedName>
</protein>
<accession>A0A6P1DDF5</accession>
<evidence type="ECO:0000256" key="1">
    <source>
        <dbReference type="ARBA" id="ARBA00022630"/>
    </source>
</evidence>
<evidence type="ECO:0000256" key="4">
    <source>
        <dbReference type="PIRSR" id="PIRSR602081-1"/>
    </source>
</evidence>
<keyword evidence="1 4" id="KW-0285">Flavoprotein</keyword>
<keyword evidence="11" id="KW-1185">Reference proteome</keyword>
<dbReference type="InterPro" id="IPR006050">
    <property type="entry name" value="DNA_photolyase_N"/>
</dbReference>
<dbReference type="PROSITE" id="PS00691">
    <property type="entry name" value="DNA_PHOTOLYASES_1_2"/>
    <property type="match status" value="1"/>
</dbReference>
<evidence type="ECO:0000256" key="6">
    <source>
        <dbReference type="RuleBase" id="RU004182"/>
    </source>
</evidence>
<dbReference type="GO" id="GO:0006139">
    <property type="term" value="P:nucleobase-containing compound metabolic process"/>
    <property type="evidence" value="ECO:0007669"/>
    <property type="project" value="UniProtKB-ARBA"/>
</dbReference>
<evidence type="ECO:0000313" key="8">
    <source>
        <dbReference type="EMBL" id="NEW46830.1"/>
    </source>
</evidence>
<dbReference type="Gene3D" id="1.25.40.80">
    <property type="match status" value="1"/>
</dbReference>
<dbReference type="Gene3D" id="3.40.50.620">
    <property type="entry name" value="HUPs"/>
    <property type="match status" value="1"/>
</dbReference>
<dbReference type="InterPro" id="IPR014729">
    <property type="entry name" value="Rossmann-like_a/b/a_fold"/>
</dbReference>
<feature type="binding site" evidence="4">
    <location>
        <begin position="361"/>
        <end position="363"/>
    </location>
    <ligand>
        <name>FAD</name>
        <dbReference type="ChEBI" id="CHEBI:57692"/>
    </ligand>
</feature>
<keyword evidence="3 6" id="KW-0157">Chromophore</keyword>
<feature type="site" description="Electron transfer via tryptophanyl radical" evidence="5">
    <location>
        <position position="371"/>
    </location>
</feature>
<sequence length="455" mass="50553">MAVAIALFTRDLRVRDNPALTAAARSAEVLPVFVVDETICASDYLSPNKATFLAATLADLDDQLRRLGGCLLLRGGDTVREVCQLVRQYSVDEVHVAADVSGYSRRREDRLRARLTQLGCRLRVHDSGTTVAAPGHLLPSGGTDHFAVFTPYFRRWSSMGMRAPLPAPRRIHLPDGVGTDRVPTAAELRVGEVSPELAPGGESAGRRAARNWFRDGIAAYSDLHDDLAADATSRLSPYLHFGCLSAVELVHRSDSSSPGGAAFVRQLAWRDFHHQMLAARPSAAHSDYRSRNDRWSDDDALLAAWRAGRTGYPIVDAGMRQLAAQGWMHNRARLITASFLTKTLYVDWRAGAKHFMGLLADGDVANNQLNWQWMAGTGADTRPNRILNPIRQADRYDPEGDYVRRWVPELARLRGSDIHQPWRLTQDATTGYPARIVDHEHAAAEFRTLRQRDSH</sequence>
<proteinExistence type="inferred from homology"/>
<dbReference type="AlphaFoldDB" id="A0A6P1DDF5"/>
<dbReference type="Proteomes" id="UP000468928">
    <property type="component" value="Unassembled WGS sequence"/>
</dbReference>
<feature type="site" description="Electron transfer via tryptophanyl radical" evidence="5">
    <location>
        <position position="348"/>
    </location>
</feature>
<comment type="similarity">
    <text evidence="6">Belongs to the DNA photolyase family.</text>
</comment>
<gene>
    <name evidence="8" type="ORF">GV789_20590</name>
    <name evidence="9" type="ORF">GV794_22195</name>
</gene>
<keyword evidence="8" id="KW-0456">Lyase</keyword>
<dbReference type="PANTHER" id="PTHR11455:SF9">
    <property type="entry name" value="CRYPTOCHROME CIRCADIAN CLOCK 5 ISOFORM X1"/>
    <property type="match status" value="1"/>
</dbReference>
<evidence type="ECO:0000256" key="2">
    <source>
        <dbReference type="ARBA" id="ARBA00022827"/>
    </source>
</evidence>
<comment type="cofactor">
    <cofactor evidence="4">
        <name>FAD</name>
        <dbReference type="ChEBI" id="CHEBI:57692"/>
    </cofactor>
    <text evidence="4">Binds 1 FAD per subunit.</text>
</comment>
<dbReference type="Pfam" id="PF00875">
    <property type="entry name" value="DNA_photolyase"/>
    <property type="match status" value="1"/>
</dbReference>
<feature type="binding site" evidence="4">
    <location>
        <begin position="232"/>
        <end position="236"/>
    </location>
    <ligand>
        <name>FAD</name>
        <dbReference type="ChEBI" id="CHEBI:57692"/>
    </ligand>
</feature>
<dbReference type="EMBL" id="JAAGUX010000051">
    <property type="protein sequence ID" value="NEW58337.1"/>
    <property type="molecule type" value="Genomic_DNA"/>
</dbReference>
<dbReference type="Gene3D" id="1.10.579.10">
    <property type="entry name" value="DNA Cyclobutane Dipyrimidine Photolyase, subunit A, domain 3"/>
    <property type="match status" value="1"/>
</dbReference>
<dbReference type="InterPro" id="IPR036155">
    <property type="entry name" value="Crypto/Photolyase_N_sf"/>
</dbReference>
<dbReference type="GO" id="GO:0006950">
    <property type="term" value="P:response to stress"/>
    <property type="evidence" value="ECO:0007669"/>
    <property type="project" value="UniProtKB-ARBA"/>
</dbReference>
<dbReference type="InterPro" id="IPR005101">
    <property type="entry name" value="Cryptochr/Photolyase_FAD-bd"/>
</dbReference>
<reference evidence="10 11" key="1">
    <citation type="submission" date="2020-01" db="EMBL/GenBank/DDBJ databases">
        <title>Genetics and antimicrobial susceptibilities of Nocardia species isolated from the soil; a comparison with species isolated from humans.</title>
        <authorList>
            <person name="Carrasco G."/>
            <person name="Monzon S."/>
            <person name="Sansegundo M."/>
            <person name="Garcia E."/>
            <person name="Garrido N."/>
            <person name="Medina M.J."/>
            <person name="Villalon P."/>
            <person name="Ramirez-Arocha A.C."/>
            <person name="Jimenez P."/>
            <person name="Cuesta I."/>
            <person name="Valdezate S."/>
        </authorList>
    </citation>
    <scope>NUCLEOTIDE SEQUENCE [LARGE SCALE GENOMIC DNA]</scope>
    <source>
        <strain evidence="8 10">CNM20110639</strain>
        <strain evidence="9 11">CNM20110649</strain>
    </source>
</reference>
<dbReference type="RefSeq" id="WP_163827722.1">
    <property type="nucleotide sequence ID" value="NZ_JAAGUX010000051.1"/>
</dbReference>